<accession>A0A1H9E9Y6</accession>
<feature type="domain" description="IrrE N-terminal-like" evidence="1">
    <location>
        <begin position="11"/>
        <end position="120"/>
    </location>
</feature>
<comment type="caution">
    <text evidence="2">The sequence shown here is derived from an EMBL/GenBank/DDBJ whole genome shotgun (WGS) entry which is preliminary data.</text>
</comment>
<evidence type="ECO:0000259" key="1">
    <source>
        <dbReference type="Pfam" id="PF06114"/>
    </source>
</evidence>
<organism evidence="2 3">
    <name type="scientific">Virgibacillus subterraneus</name>
    <dbReference type="NCBI Taxonomy" id="621109"/>
    <lineage>
        <taxon>Bacteria</taxon>
        <taxon>Bacillati</taxon>
        <taxon>Bacillota</taxon>
        <taxon>Bacilli</taxon>
        <taxon>Bacillales</taxon>
        <taxon>Bacillaceae</taxon>
        <taxon>Virgibacillus</taxon>
    </lineage>
</organism>
<sequence>MYERLQSEATSLNIEVLEKRMKKRIKGLYGDDVIFINKEIETTIEKACVLAEEIGHHHTTVGDILDLTKLSNVKQEKLARNWAFRKLIPLNSLLKCFIHGCKSRFEIAENLNVTETFLEECLEHYREKYGKAVKVDKNHILYLEPLAVYETLE</sequence>
<protein>
    <recommendedName>
        <fullName evidence="1">IrrE N-terminal-like domain-containing protein</fullName>
    </recommendedName>
</protein>
<name>A0A1H9E9Y6_9BACI</name>
<evidence type="ECO:0000313" key="3">
    <source>
        <dbReference type="Proteomes" id="UP000198733"/>
    </source>
</evidence>
<keyword evidence="3" id="KW-1185">Reference proteome</keyword>
<proteinExistence type="predicted"/>
<gene>
    <name evidence="2" type="ORF">SAMN05216232_1948</name>
</gene>
<dbReference type="Proteomes" id="UP000198733">
    <property type="component" value="Unassembled WGS sequence"/>
</dbReference>
<reference evidence="2 3" key="1">
    <citation type="submission" date="2016-10" db="EMBL/GenBank/DDBJ databases">
        <authorList>
            <person name="Varghese N."/>
            <person name="Submissions S."/>
        </authorList>
    </citation>
    <scope>NUCLEOTIDE SEQUENCE [LARGE SCALE GENOMIC DNA]</scope>
    <source>
        <strain evidence="2 3">CGMCC 1.7734</strain>
    </source>
</reference>
<dbReference type="EMBL" id="FOEH01000002">
    <property type="protein sequence ID" value="SEQ22392.1"/>
    <property type="molecule type" value="Genomic_DNA"/>
</dbReference>
<dbReference type="Pfam" id="PF06114">
    <property type="entry name" value="Peptidase_M78"/>
    <property type="match status" value="1"/>
</dbReference>
<dbReference type="RefSeq" id="WP_092503917.1">
    <property type="nucleotide sequence ID" value="NZ_FOEH01000002.1"/>
</dbReference>
<dbReference type="InterPro" id="IPR010359">
    <property type="entry name" value="IrrE_HExxH"/>
</dbReference>
<evidence type="ECO:0000313" key="2">
    <source>
        <dbReference type="EMBL" id="SEQ22392.1"/>
    </source>
</evidence>